<protein>
    <submittedName>
        <fullName evidence="2">Uncharacterized protein</fullName>
    </submittedName>
</protein>
<feature type="compositionally biased region" description="Basic residues" evidence="1">
    <location>
        <begin position="423"/>
        <end position="434"/>
    </location>
</feature>
<evidence type="ECO:0000256" key="1">
    <source>
        <dbReference type="SAM" id="MobiDB-lite"/>
    </source>
</evidence>
<name>A0ABR2L174_9EUKA</name>
<dbReference type="EMBL" id="JAPFFF010000002">
    <property type="protein sequence ID" value="KAK8897098.1"/>
    <property type="molecule type" value="Genomic_DNA"/>
</dbReference>
<gene>
    <name evidence="2" type="ORF">M9Y10_015032</name>
</gene>
<feature type="region of interest" description="Disordered" evidence="1">
    <location>
        <begin position="409"/>
        <end position="434"/>
    </location>
</feature>
<dbReference type="Proteomes" id="UP001470230">
    <property type="component" value="Unassembled WGS sequence"/>
</dbReference>
<reference evidence="2 3" key="1">
    <citation type="submission" date="2024-04" db="EMBL/GenBank/DDBJ databases">
        <title>Tritrichomonas musculus Genome.</title>
        <authorList>
            <person name="Alves-Ferreira E."/>
            <person name="Grigg M."/>
            <person name="Lorenzi H."/>
            <person name="Galac M."/>
        </authorList>
    </citation>
    <scope>NUCLEOTIDE SEQUENCE [LARGE SCALE GENOMIC DNA]</scope>
    <source>
        <strain evidence="2 3">EAF2021</strain>
    </source>
</reference>
<proteinExistence type="predicted"/>
<accession>A0ABR2L174</accession>
<comment type="caution">
    <text evidence="2">The sequence shown here is derived from an EMBL/GenBank/DDBJ whole genome shotgun (WGS) entry which is preliminary data.</text>
</comment>
<evidence type="ECO:0000313" key="3">
    <source>
        <dbReference type="Proteomes" id="UP001470230"/>
    </source>
</evidence>
<keyword evidence="3" id="KW-1185">Reference proteome</keyword>
<evidence type="ECO:0000313" key="2">
    <source>
        <dbReference type="EMBL" id="KAK8897098.1"/>
    </source>
</evidence>
<organism evidence="2 3">
    <name type="scientific">Tritrichomonas musculus</name>
    <dbReference type="NCBI Taxonomy" id="1915356"/>
    <lineage>
        <taxon>Eukaryota</taxon>
        <taxon>Metamonada</taxon>
        <taxon>Parabasalia</taxon>
        <taxon>Tritrichomonadida</taxon>
        <taxon>Tritrichomonadidae</taxon>
        <taxon>Tritrichomonas</taxon>
    </lineage>
</organism>
<sequence length="434" mass="49370">MAIIGPFVRLQLDESFLEKAFKQVTDRLDRHEEMILELQRLLKEKPDRTEIQELHNSISKEIESKTSEIYKKIDDLESRLNDKIKDLEENFENRLMDTANMINLTMRQKFDDLEHRLPTGLGSQDNELTERLQTLEETVFNNGKKLHLTREAVQQIASAISLFNNTSAKLDNNLFDTLKKSVTSVTSNIQSLFAALAQLKDVVSAQTIIDRRSNEPVTVTREGSNDFDITSIHPYPSMVAHWRDPPELPLIHPFLNMGEVVDYIYRLVPKLQAHLTAMQAKIVENASDILGKVDKSLVEKMFEKFQSVIGEMAGRVDELKDAIEQTATRDEINDMVEDILNSMNQEGQTAVGRMRCMACGREIPQVVGAITEDEAQRILGPPPNSQVYRGKTSNYGVLYREKDGFDSGIVESPRSIRPFKPATRVKKQPKNGKK</sequence>